<evidence type="ECO:0000259" key="2">
    <source>
        <dbReference type="Pfam" id="PF09843"/>
    </source>
</evidence>
<dbReference type="EMBL" id="UINC01006686">
    <property type="protein sequence ID" value="SVA29041.1"/>
    <property type="molecule type" value="Genomic_DNA"/>
</dbReference>
<feature type="transmembrane region" description="Helical" evidence="1">
    <location>
        <begin position="90"/>
        <end position="107"/>
    </location>
</feature>
<gene>
    <name evidence="3" type="ORF">METZ01_LOCUS81895</name>
</gene>
<organism evidence="3">
    <name type="scientific">marine metagenome</name>
    <dbReference type="NCBI Taxonomy" id="408172"/>
    <lineage>
        <taxon>unclassified sequences</taxon>
        <taxon>metagenomes</taxon>
        <taxon>ecological metagenomes</taxon>
    </lineage>
</organism>
<feature type="non-terminal residue" evidence="3">
    <location>
        <position position="554"/>
    </location>
</feature>
<feature type="transmembrane region" description="Helical" evidence="1">
    <location>
        <begin position="142"/>
        <end position="163"/>
    </location>
</feature>
<accession>A0A381UMQ7</accession>
<dbReference type="Pfam" id="PF09843">
    <property type="entry name" value="DUF2070"/>
    <property type="match status" value="1"/>
</dbReference>
<feature type="transmembrane region" description="Helical" evidence="1">
    <location>
        <begin position="22"/>
        <end position="46"/>
    </location>
</feature>
<reference evidence="3" key="1">
    <citation type="submission" date="2018-05" db="EMBL/GenBank/DDBJ databases">
        <authorList>
            <person name="Lanie J.A."/>
            <person name="Ng W.-L."/>
            <person name="Kazmierczak K.M."/>
            <person name="Andrzejewski T.M."/>
            <person name="Davidsen T.M."/>
            <person name="Wayne K.J."/>
            <person name="Tettelin H."/>
            <person name="Glass J.I."/>
            <person name="Rusch D."/>
            <person name="Podicherti R."/>
            <person name="Tsui H.-C.T."/>
            <person name="Winkler M.E."/>
        </authorList>
    </citation>
    <scope>NUCLEOTIDE SEQUENCE</scope>
</reference>
<feature type="non-terminal residue" evidence="3">
    <location>
        <position position="1"/>
    </location>
</feature>
<feature type="transmembrane region" description="Helical" evidence="1">
    <location>
        <begin position="52"/>
        <end position="69"/>
    </location>
</feature>
<dbReference type="AlphaFoldDB" id="A0A381UMQ7"/>
<keyword evidence="1" id="KW-0472">Membrane</keyword>
<feature type="transmembrane region" description="Helical" evidence="1">
    <location>
        <begin position="113"/>
        <end position="130"/>
    </location>
</feature>
<name>A0A381UMQ7_9ZZZZ</name>
<dbReference type="InterPro" id="IPR019204">
    <property type="entry name" value="DUF2070_membrane"/>
</dbReference>
<evidence type="ECO:0000313" key="3">
    <source>
        <dbReference type="EMBL" id="SVA29041.1"/>
    </source>
</evidence>
<keyword evidence="1" id="KW-1133">Transmembrane helix</keyword>
<proteinExistence type="predicted"/>
<evidence type="ECO:0000256" key="1">
    <source>
        <dbReference type="SAM" id="Phobius"/>
    </source>
</evidence>
<keyword evidence="1" id="KW-0812">Transmembrane</keyword>
<feature type="domain" description="DUF2070" evidence="2">
    <location>
        <begin position="14"/>
        <end position="553"/>
    </location>
</feature>
<feature type="transmembrane region" description="Helical" evidence="1">
    <location>
        <begin position="169"/>
        <end position="188"/>
    </location>
</feature>
<protein>
    <recommendedName>
        <fullName evidence="2">DUF2070 domain-containing protein</fullName>
    </recommendedName>
</protein>
<sequence length="554" mass="62083">MSDPDDIQNIHRRYEFTLINPASFYVSLIASIVIATILSLLAFFNYIQNYEIFYHMPAVVAALIITQYLDSRFTRHKEYSKSLHMSFFGNILWLITMVSGIVGAAIMSTELTLYYVALGMFIFSSFRIGIMTTTLGISMKKSCALCFLQPLAMFLLLIPIDMWSILYDVQVLVFGIIFLAAAVVWSFLTNKTGLPVIKSTHKLLQAYLQSVSRNDPSDMESIILETSKPSNISTSQIRFYTDDGKNDFRMVLPDLHPGPFHPVGGSDITHQIYKTMNSSAMVLHSISDHSLNLPSQDDVQNYLEELSKSSISTKGHTCTIPVTTQINKARAVGIRLDDTSILFLSLSPHGMEDIPLFIKTEIEQIAKNRNFQRVFIVDTHNAMGGEISQEDSQDMITAAKSTLDILITKNSYPLQYGYANSKSMNIRTNDLAGGGIGMLCLAIEEKKYFLCWADSNNMENGIREKIVAYLKDNGHELVEMFTSDTHFTSMGARNKNGYYQLGITTKPEKLASWCLSIARKAEKNIVSGQFEILENNAKVRTMGTGIFESLSKAL</sequence>